<protein>
    <submittedName>
        <fullName evidence="1">Uncharacterized protein</fullName>
    </submittedName>
</protein>
<dbReference type="RefSeq" id="WP_089052691.1">
    <property type="nucleotide sequence ID" value="NZ_MUHA01000003.1"/>
</dbReference>
<dbReference type="EMBL" id="MUHA01000003">
    <property type="protein sequence ID" value="OXB03089.1"/>
    <property type="molecule type" value="Genomic_DNA"/>
</dbReference>
<reference evidence="1 2" key="1">
    <citation type="submission" date="2016-11" db="EMBL/GenBank/DDBJ databases">
        <title>Whole genomes of Flavobacteriaceae.</title>
        <authorList>
            <person name="Stine C."/>
            <person name="Li C."/>
            <person name="Tadesse D."/>
        </authorList>
    </citation>
    <scope>NUCLEOTIDE SEQUENCE [LARGE SCALE GENOMIC DNA]</scope>
    <source>
        <strain evidence="1 2">CCUG 59446</strain>
    </source>
</reference>
<sequence length="372" mass="43809">MKKAFLFLFIMYSTISFCQDKIYYLEGTLGKSTIYITLQVYKSDNETNLNAVYFYKNSLKDIKLEAKLKDNNNYTFYFKPGDIVTEKFYLKKSGNNFDGFWYDAKDKQLAVHLEPVNFDNYKSNLSIRFDDERLNLVKYKFLEFKKQKTTIYNNKEFVWYSEKHCDSDFFRLGNNFSEKNKAVINPILENIHIQTTLAQLNCSSSFEYSEGKGIEGRTTINFLNTNLLGFEMFSSYYCGGAHPNFGGSGYLIDLNNGKDYEIDDIIAFDKSVTTEEQSNFDNYSKYRSTYFAPKLLAVLNSEFHFEKPKNDDDDPCDYTNEEYWDFPSWSYTEKGIEFTPIFYRAARSCEESFLVPFEKLKKYKNPKFPYSL</sequence>
<dbReference type="Proteomes" id="UP000198336">
    <property type="component" value="Unassembled WGS sequence"/>
</dbReference>
<dbReference type="AlphaFoldDB" id="A0A226IAN2"/>
<evidence type="ECO:0000313" key="2">
    <source>
        <dbReference type="Proteomes" id="UP000198336"/>
    </source>
</evidence>
<dbReference type="Gene3D" id="3.30.565.40">
    <property type="entry name" value="Fervidobacterium nodosum Rt17-B1 like"/>
    <property type="match status" value="1"/>
</dbReference>
<name>A0A226IAN2_9FLAO</name>
<organism evidence="1 2">
    <name type="scientific">Flavobacterium oncorhynchi</name>
    <dbReference type="NCBI Taxonomy" id="728056"/>
    <lineage>
        <taxon>Bacteria</taxon>
        <taxon>Pseudomonadati</taxon>
        <taxon>Bacteroidota</taxon>
        <taxon>Flavobacteriia</taxon>
        <taxon>Flavobacteriales</taxon>
        <taxon>Flavobacteriaceae</taxon>
        <taxon>Flavobacterium</taxon>
    </lineage>
</organism>
<accession>A0A226IAN2</accession>
<keyword evidence="2" id="KW-1185">Reference proteome</keyword>
<gene>
    <name evidence="1" type="ORF">B0A75_02405</name>
</gene>
<evidence type="ECO:0000313" key="1">
    <source>
        <dbReference type="EMBL" id="OXB03089.1"/>
    </source>
</evidence>
<proteinExistence type="predicted"/>
<comment type="caution">
    <text evidence="1">The sequence shown here is derived from an EMBL/GenBank/DDBJ whole genome shotgun (WGS) entry which is preliminary data.</text>
</comment>